<gene>
    <name evidence="2" type="ORF">GQ43DRAFT_428042</name>
</gene>
<evidence type="ECO:0000256" key="1">
    <source>
        <dbReference type="SAM" id="MobiDB-lite"/>
    </source>
</evidence>
<feature type="region of interest" description="Disordered" evidence="1">
    <location>
        <begin position="330"/>
        <end position="420"/>
    </location>
</feature>
<accession>A0A9P4JYB4</accession>
<protein>
    <submittedName>
        <fullName evidence="2">Uncharacterized protein</fullName>
    </submittedName>
</protein>
<organism evidence="2 3">
    <name type="scientific">Delitschia confertaspora ATCC 74209</name>
    <dbReference type="NCBI Taxonomy" id="1513339"/>
    <lineage>
        <taxon>Eukaryota</taxon>
        <taxon>Fungi</taxon>
        <taxon>Dikarya</taxon>
        <taxon>Ascomycota</taxon>
        <taxon>Pezizomycotina</taxon>
        <taxon>Dothideomycetes</taxon>
        <taxon>Pleosporomycetidae</taxon>
        <taxon>Pleosporales</taxon>
        <taxon>Delitschiaceae</taxon>
        <taxon>Delitschia</taxon>
    </lineage>
</organism>
<feature type="region of interest" description="Disordered" evidence="1">
    <location>
        <begin position="505"/>
        <end position="534"/>
    </location>
</feature>
<dbReference type="OrthoDB" id="3686891at2759"/>
<dbReference type="EMBL" id="ML993855">
    <property type="protein sequence ID" value="KAF2205444.1"/>
    <property type="molecule type" value="Genomic_DNA"/>
</dbReference>
<feature type="compositionally biased region" description="Polar residues" evidence="1">
    <location>
        <begin position="505"/>
        <end position="523"/>
    </location>
</feature>
<comment type="caution">
    <text evidence="2">The sequence shown here is derived from an EMBL/GenBank/DDBJ whole genome shotgun (WGS) entry which is preliminary data.</text>
</comment>
<feature type="compositionally biased region" description="Polar residues" evidence="1">
    <location>
        <begin position="366"/>
        <end position="379"/>
    </location>
</feature>
<reference evidence="2" key="1">
    <citation type="journal article" date="2020" name="Stud. Mycol.">
        <title>101 Dothideomycetes genomes: a test case for predicting lifestyles and emergence of pathogens.</title>
        <authorList>
            <person name="Haridas S."/>
            <person name="Albert R."/>
            <person name="Binder M."/>
            <person name="Bloem J."/>
            <person name="Labutti K."/>
            <person name="Salamov A."/>
            <person name="Andreopoulos B."/>
            <person name="Baker S."/>
            <person name="Barry K."/>
            <person name="Bills G."/>
            <person name="Bluhm B."/>
            <person name="Cannon C."/>
            <person name="Castanera R."/>
            <person name="Culley D."/>
            <person name="Daum C."/>
            <person name="Ezra D."/>
            <person name="Gonzalez J."/>
            <person name="Henrissat B."/>
            <person name="Kuo A."/>
            <person name="Liang C."/>
            <person name="Lipzen A."/>
            <person name="Lutzoni F."/>
            <person name="Magnuson J."/>
            <person name="Mondo S."/>
            <person name="Nolan M."/>
            <person name="Ohm R."/>
            <person name="Pangilinan J."/>
            <person name="Park H.-J."/>
            <person name="Ramirez L."/>
            <person name="Alfaro M."/>
            <person name="Sun H."/>
            <person name="Tritt A."/>
            <person name="Yoshinaga Y."/>
            <person name="Zwiers L.-H."/>
            <person name="Turgeon B."/>
            <person name="Goodwin S."/>
            <person name="Spatafora J."/>
            <person name="Crous P."/>
            <person name="Grigoriev I."/>
        </authorList>
    </citation>
    <scope>NUCLEOTIDE SEQUENCE</scope>
    <source>
        <strain evidence="2">ATCC 74209</strain>
    </source>
</reference>
<sequence length="564" mass="61688">MEGPISNHINTLGVGDAADASTPSDKWDAFTANHADHLAPDSMDDMATSLNSINPAVDMEDDNLQFAMDNLDDLFCDSFPISHFHSAALHTSNDDGIEGKGGIPIFSEDVNPPGFTAGSEPLGAIPIFGEEGDEIVFTKNSIGTTPENFHAYRAQDMIESISGQYVSIYPAYHDFFRSPEEARVYRRQRSQTGTPYIAPASDPTFMDLKANRDRYVRLVYMAMVRGDKAKDNLNSLARKRWVVSQHHLDQDVVAHCHKVIDCLIDQVQHGYKGLPAYDLVNGTSRRKYETADENATCAERFHNIIQALETEKTICEDVMGSTRRTRMFVNAPVGYAKRKEDNRQGNSRRSRAPKSDASEEPPALSPGTSRSAPGSNTLVGRSMMSAAGPSNYPFGDNGQGSPPGSFPFTMSPLDHIPGGDATPAEQMTPACESYSRPEGKGRVASLTVMSPSAFDITSPTGSTSQQFGRMHVGTPTLQPRNRTGSSSFSSICNTRQGVSRYYSRDSFSALPNPTSGQRQSTLRPQVPTPGSLHRQVGTVPRLRKSLFFTTWTPESRVTVQPTDT</sequence>
<name>A0A9P4JYB4_9PLEO</name>
<keyword evidence="3" id="KW-1185">Reference proteome</keyword>
<dbReference type="AlphaFoldDB" id="A0A9P4JYB4"/>
<evidence type="ECO:0000313" key="2">
    <source>
        <dbReference type="EMBL" id="KAF2205444.1"/>
    </source>
</evidence>
<dbReference type="Proteomes" id="UP000799536">
    <property type="component" value="Unassembled WGS sequence"/>
</dbReference>
<feature type="region of interest" description="Disordered" evidence="1">
    <location>
        <begin position="1"/>
        <end position="20"/>
    </location>
</feature>
<evidence type="ECO:0000313" key="3">
    <source>
        <dbReference type="Proteomes" id="UP000799536"/>
    </source>
</evidence>
<proteinExistence type="predicted"/>